<dbReference type="OrthoDB" id="114943at2"/>
<proteinExistence type="predicted"/>
<dbReference type="Proteomes" id="UP000230390">
    <property type="component" value="Unassembled WGS sequence"/>
</dbReference>
<dbReference type="AlphaFoldDB" id="A0A2G8TM73"/>
<dbReference type="InterPro" id="IPR016084">
    <property type="entry name" value="Haem_Oase-like_multi-hlx"/>
</dbReference>
<dbReference type="InterPro" id="IPR016053">
    <property type="entry name" value="Haem_Oase-like"/>
</dbReference>
<dbReference type="SUPFAM" id="SSF48613">
    <property type="entry name" value="Heme oxygenase-like"/>
    <property type="match status" value="1"/>
</dbReference>
<dbReference type="Gene3D" id="1.20.910.10">
    <property type="entry name" value="Heme oxygenase-like"/>
    <property type="match status" value="1"/>
</dbReference>
<dbReference type="CDD" id="cd19166">
    <property type="entry name" value="HemeO-bac"/>
    <property type="match status" value="1"/>
</dbReference>
<organism evidence="1 2">
    <name type="scientific">Massilia eurypsychrophila</name>
    <dbReference type="NCBI Taxonomy" id="1485217"/>
    <lineage>
        <taxon>Bacteria</taxon>
        <taxon>Pseudomonadati</taxon>
        <taxon>Pseudomonadota</taxon>
        <taxon>Betaproteobacteria</taxon>
        <taxon>Burkholderiales</taxon>
        <taxon>Oxalobacteraceae</taxon>
        <taxon>Telluria group</taxon>
        <taxon>Massilia</taxon>
    </lineage>
</organism>
<sequence>MGLEKVSDVVELDVLGALRRATADRHDILDRAMPLAAAAPSLADYGAHLALLHAWLAPIEAWLAAYHDGPQDPARLPPRSRAAIIAADLADRAMPAQASLPLFDPPSWADGASPAYRWGVCYVVEGSQLGGAVLFKRLRGVLAPHPLTYLGADGAAVGARWQQFLAELRADVKTPCAVADACAGARDAFDSLLALMDAAHEQ</sequence>
<reference evidence="1 2" key="1">
    <citation type="submission" date="2017-10" db="EMBL/GenBank/DDBJ databases">
        <title>Massilia psychrophilum sp. nov., a novel purple-pigmented bacterium isolated from Tianshan glacier, Xinjiang Municipality, China.</title>
        <authorList>
            <person name="Wang H."/>
        </authorList>
    </citation>
    <scope>NUCLEOTIDE SEQUENCE [LARGE SCALE GENOMIC DNA]</scope>
    <source>
        <strain evidence="1 2">JCM 30074</strain>
    </source>
</reference>
<gene>
    <name evidence="1" type="ORF">CR105_00800</name>
</gene>
<dbReference type="EMBL" id="PDOC01000001">
    <property type="protein sequence ID" value="PIL47089.1"/>
    <property type="molecule type" value="Genomic_DNA"/>
</dbReference>
<dbReference type="Pfam" id="PF01126">
    <property type="entry name" value="Heme_oxygenase"/>
    <property type="match status" value="1"/>
</dbReference>
<dbReference type="GO" id="GO:0004392">
    <property type="term" value="F:heme oxygenase (decyclizing) activity"/>
    <property type="evidence" value="ECO:0007669"/>
    <property type="project" value="InterPro"/>
</dbReference>
<name>A0A2G8TM73_9BURK</name>
<evidence type="ECO:0000313" key="2">
    <source>
        <dbReference type="Proteomes" id="UP000230390"/>
    </source>
</evidence>
<keyword evidence="2" id="KW-1185">Reference proteome</keyword>
<comment type="caution">
    <text evidence="1">The sequence shown here is derived from an EMBL/GenBank/DDBJ whole genome shotgun (WGS) entry which is preliminary data.</text>
</comment>
<dbReference type="GO" id="GO:0006788">
    <property type="term" value="P:heme oxidation"/>
    <property type="evidence" value="ECO:0007669"/>
    <property type="project" value="InterPro"/>
</dbReference>
<evidence type="ECO:0000313" key="1">
    <source>
        <dbReference type="EMBL" id="PIL47089.1"/>
    </source>
</evidence>
<accession>A0A2G8TM73</accession>
<protein>
    <submittedName>
        <fullName evidence="1">Heme oxygenase</fullName>
    </submittedName>
</protein>